<proteinExistence type="predicted"/>
<keyword evidence="2" id="KW-1185">Reference proteome</keyword>
<protein>
    <submittedName>
        <fullName evidence="1">Uncharacterized protein</fullName>
    </submittedName>
</protein>
<gene>
    <name evidence="1" type="ORF">DVH24_004846</name>
</gene>
<evidence type="ECO:0000313" key="2">
    <source>
        <dbReference type="Proteomes" id="UP000290289"/>
    </source>
</evidence>
<evidence type="ECO:0000313" key="1">
    <source>
        <dbReference type="EMBL" id="RXH80932.1"/>
    </source>
</evidence>
<name>A0A498IFL2_MALDO</name>
<dbReference type="Proteomes" id="UP000290289">
    <property type="component" value="Chromosome 12"/>
</dbReference>
<dbReference type="AlphaFoldDB" id="A0A498IFL2"/>
<dbReference type="EMBL" id="RDQH01000338">
    <property type="protein sequence ID" value="RXH80932.1"/>
    <property type="molecule type" value="Genomic_DNA"/>
</dbReference>
<comment type="caution">
    <text evidence="1">The sequence shown here is derived from an EMBL/GenBank/DDBJ whole genome shotgun (WGS) entry which is preliminary data.</text>
</comment>
<reference evidence="1 2" key="1">
    <citation type="submission" date="2018-10" db="EMBL/GenBank/DDBJ databases">
        <title>A high-quality apple genome assembly.</title>
        <authorList>
            <person name="Hu J."/>
        </authorList>
    </citation>
    <scope>NUCLEOTIDE SEQUENCE [LARGE SCALE GENOMIC DNA]</scope>
    <source>
        <strain evidence="2">cv. HFTH1</strain>
        <tissue evidence="1">Young leaf</tissue>
    </source>
</reference>
<accession>A0A498IFL2</accession>
<sequence length="88" mass="10432">MIKLDATVQKHIIVLDIVMSEKLFDEFNKVKSREEVHNLQMITHAVDILNRECLILSLTNTMLNNEIEKLLEKEKSIRRITMHRMLKC</sequence>
<organism evidence="1 2">
    <name type="scientific">Malus domestica</name>
    <name type="common">Apple</name>
    <name type="synonym">Pyrus malus</name>
    <dbReference type="NCBI Taxonomy" id="3750"/>
    <lineage>
        <taxon>Eukaryota</taxon>
        <taxon>Viridiplantae</taxon>
        <taxon>Streptophyta</taxon>
        <taxon>Embryophyta</taxon>
        <taxon>Tracheophyta</taxon>
        <taxon>Spermatophyta</taxon>
        <taxon>Magnoliopsida</taxon>
        <taxon>eudicotyledons</taxon>
        <taxon>Gunneridae</taxon>
        <taxon>Pentapetalae</taxon>
        <taxon>rosids</taxon>
        <taxon>fabids</taxon>
        <taxon>Rosales</taxon>
        <taxon>Rosaceae</taxon>
        <taxon>Amygdaloideae</taxon>
        <taxon>Maleae</taxon>
        <taxon>Malus</taxon>
    </lineage>
</organism>